<reference evidence="2 3" key="1">
    <citation type="submission" date="2018-11" db="EMBL/GenBank/DDBJ databases">
        <authorList>
            <person name="Grassa J C."/>
        </authorList>
    </citation>
    <scope>NUCLEOTIDE SEQUENCE [LARGE SCALE GENOMIC DNA]</scope>
</reference>
<accession>A0A803R4R0</accession>
<accession>A0A803R4Q9</accession>
<dbReference type="EMBL" id="UZAU01000578">
    <property type="status" value="NOT_ANNOTATED_CDS"/>
    <property type="molecule type" value="Genomic_DNA"/>
</dbReference>
<evidence type="ECO:0000256" key="1">
    <source>
        <dbReference type="SAM" id="MobiDB-lite"/>
    </source>
</evidence>
<organism evidence="2 3">
    <name type="scientific">Cannabis sativa</name>
    <name type="common">Hemp</name>
    <name type="synonym">Marijuana</name>
    <dbReference type="NCBI Taxonomy" id="3483"/>
    <lineage>
        <taxon>Eukaryota</taxon>
        <taxon>Viridiplantae</taxon>
        <taxon>Streptophyta</taxon>
        <taxon>Embryophyta</taxon>
        <taxon>Tracheophyta</taxon>
        <taxon>Spermatophyta</taxon>
        <taxon>Magnoliopsida</taxon>
        <taxon>eudicotyledons</taxon>
        <taxon>Gunneridae</taxon>
        <taxon>Pentapetalae</taxon>
        <taxon>rosids</taxon>
        <taxon>fabids</taxon>
        <taxon>Rosales</taxon>
        <taxon>Cannabaceae</taxon>
        <taxon>Cannabis</taxon>
    </lineage>
</organism>
<sequence length="72" mass="8000">MHPFSSRATAEIRKSSTSKLLPTASSATHVTLQHVKSRVSTRAHAELVVQCLLLQSCKWLLVVQHGRASRHE</sequence>
<dbReference type="EnsemblPlants" id="novel_model_5079_5bd9a17a">
    <property type="protein sequence ID" value="cds.novel_model_5079_5bd9a17a"/>
    <property type="gene ID" value="novel_gene_2645_5bd9a17a"/>
</dbReference>
<evidence type="ECO:0000313" key="3">
    <source>
        <dbReference type="Proteomes" id="UP000596661"/>
    </source>
</evidence>
<proteinExistence type="predicted"/>
<feature type="region of interest" description="Disordered" evidence="1">
    <location>
        <begin position="1"/>
        <end position="20"/>
    </location>
</feature>
<protein>
    <submittedName>
        <fullName evidence="2">Uncharacterized protein</fullName>
    </submittedName>
</protein>
<keyword evidence="3" id="KW-1185">Reference proteome</keyword>
<dbReference type="Gramene" id="novel_model_5079_5bd9a17a">
    <property type="protein sequence ID" value="cds.novel_model_5079_5bd9a17a"/>
    <property type="gene ID" value="novel_gene_2645_5bd9a17a"/>
</dbReference>
<dbReference type="AlphaFoldDB" id="A0A803R4Q9"/>
<reference evidence="2" key="2">
    <citation type="submission" date="2021-03" db="UniProtKB">
        <authorList>
            <consortium name="EnsemblPlants"/>
        </authorList>
    </citation>
    <scope>IDENTIFICATION</scope>
</reference>
<name>A0A803R4Q9_CANSA</name>
<dbReference type="Gramene" id="novel_model_5080_5bd9a17a.1.5bd9b13a">
    <property type="protein sequence ID" value="cds.novel_model_5080_5bd9a17a.1.5bd9b13a"/>
    <property type="gene ID" value="novel_gene_2645_5bd9a17a"/>
</dbReference>
<evidence type="ECO:0000313" key="2">
    <source>
        <dbReference type="EnsemblPlants" id="cds.novel_model_5079_5bd9a17a"/>
    </source>
</evidence>
<dbReference type="EnsemblPlants" id="novel_model_5080_5bd9a17a.1.5bd9b13a">
    <property type="protein sequence ID" value="cds.novel_model_5080_5bd9a17a.1.5bd9b13a"/>
    <property type="gene ID" value="novel_gene_2645_5bd9a17a"/>
</dbReference>
<dbReference type="Proteomes" id="UP000596661">
    <property type="component" value="Chromosome 6"/>
</dbReference>